<dbReference type="Proteomes" id="UP001050975">
    <property type="component" value="Unassembled WGS sequence"/>
</dbReference>
<dbReference type="GO" id="GO:0006355">
    <property type="term" value="P:regulation of DNA-templated transcription"/>
    <property type="evidence" value="ECO:0007669"/>
    <property type="project" value="InterPro"/>
</dbReference>
<dbReference type="InterPro" id="IPR013321">
    <property type="entry name" value="Arc_rbn_hlx_hlx"/>
</dbReference>
<keyword evidence="3" id="KW-1185">Reference proteome</keyword>
<dbReference type="SUPFAM" id="SSF47598">
    <property type="entry name" value="Ribbon-helix-helix"/>
    <property type="match status" value="1"/>
</dbReference>
<protein>
    <recommendedName>
        <fullName evidence="4">Arc-like DNA binding domain-containing protein</fullName>
    </recommendedName>
</protein>
<comment type="caution">
    <text evidence="2">The sequence shown here is derived from an EMBL/GenBank/DDBJ whole genome shotgun (WGS) entry which is preliminary data.</text>
</comment>
<gene>
    <name evidence="2" type="ORF">MiSe_05520</name>
</gene>
<organism evidence="2 3">
    <name type="scientific">Microseira wollei NIES-4236</name>
    <dbReference type="NCBI Taxonomy" id="2530354"/>
    <lineage>
        <taxon>Bacteria</taxon>
        <taxon>Bacillati</taxon>
        <taxon>Cyanobacteriota</taxon>
        <taxon>Cyanophyceae</taxon>
        <taxon>Oscillatoriophycideae</taxon>
        <taxon>Aerosakkonematales</taxon>
        <taxon>Aerosakkonemataceae</taxon>
        <taxon>Microseira</taxon>
    </lineage>
</organism>
<feature type="region of interest" description="Disordered" evidence="1">
    <location>
        <begin position="70"/>
        <end position="89"/>
    </location>
</feature>
<dbReference type="AlphaFoldDB" id="A0AAV3X3R1"/>
<evidence type="ECO:0000313" key="3">
    <source>
        <dbReference type="Proteomes" id="UP001050975"/>
    </source>
</evidence>
<dbReference type="Gene3D" id="1.10.1220.10">
    <property type="entry name" value="Met repressor-like"/>
    <property type="match status" value="1"/>
</dbReference>
<dbReference type="InterPro" id="IPR010985">
    <property type="entry name" value="Ribbon_hlx_hlx"/>
</dbReference>
<accession>A0AAV3X3R1</accession>
<dbReference type="RefSeq" id="WP_226574349.1">
    <property type="nucleotide sequence ID" value="NZ_BLAY01000005.1"/>
</dbReference>
<evidence type="ECO:0008006" key="4">
    <source>
        <dbReference type="Google" id="ProtNLM"/>
    </source>
</evidence>
<proteinExistence type="predicted"/>
<evidence type="ECO:0000256" key="1">
    <source>
        <dbReference type="SAM" id="MobiDB-lite"/>
    </source>
</evidence>
<evidence type="ECO:0000313" key="2">
    <source>
        <dbReference type="EMBL" id="GET35806.1"/>
    </source>
</evidence>
<sequence>MATLYLENFPDELYAKLQQLAAAQNRSIDVQVLTLLESALKSETKPPQVEAPNKSVQEILAEINRRRESLPQDLGLPDSTILLREDRDR</sequence>
<dbReference type="EMBL" id="BLAY01000005">
    <property type="protein sequence ID" value="GET35806.1"/>
    <property type="molecule type" value="Genomic_DNA"/>
</dbReference>
<reference evidence="2" key="1">
    <citation type="submission" date="2019-10" db="EMBL/GenBank/DDBJ databases">
        <title>Draft genome sequece of Microseira wollei NIES-4236.</title>
        <authorList>
            <person name="Yamaguchi H."/>
            <person name="Suzuki S."/>
            <person name="Kawachi M."/>
        </authorList>
    </citation>
    <scope>NUCLEOTIDE SEQUENCE</scope>
    <source>
        <strain evidence="2">NIES-4236</strain>
    </source>
</reference>
<name>A0AAV3X3R1_9CYAN</name>